<dbReference type="InterPro" id="IPR016024">
    <property type="entry name" value="ARM-type_fold"/>
</dbReference>
<keyword evidence="4" id="KW-1185">Reference proteome</keyword>
<evidence type="ECO:0000259" key="1">
    <source>
        <dbReference type="Pfam" id="PF07539"/>
    </source>
</evidence>
<evidence type="ECO:0000313" key="4">
    <source>
        <dbReference type="Proteomes" id="UP000189703"/>
    </source>
</evidence>
<proteinExistence type="predicted"/>
<dbReference type="PANTHER" id="PTHR17695">
    <property type="entry name" value="SMALL SUBUNIT PROCESSOME COMPONENT 20 HOMOLOG"/>
    <property type="match status" value="1"/>
</dbReference>
<feature type="domain" description="U3 small nucleolar RNA-associated protein 20 N-terminal" evidence="1">
    <location>
        <begin position="897"/>
        <end position="1514"/>
    </location>
</feature>
<evidence type="ECO:0000313" key="5">
    <source>
        <dbReference type="RefSeq" id="XP_010257842.1"/>
    </source>
</evidence>
<dbReference type="GeneID" id="104597815"/>
<organism evidence="4 5">
    <name type="scientific">Nelumbo nucifera</name>
    <name type="common">Sacred lotus</name>
    <dbReference type="NCBI Taxonomy" id="4432"/>
    <lineage>
        <taxon>Eukaryota</taxon>
        <taxon>Viridiplantae</taxon>
        <taxon>Streptophyta</taxon>
        <taxon>Embryophyta</taxon>
        <taxon>Tracheophyta</taxon>
        <taxon>Spermatophyta</taxon>
        <taxon>Magnoliopsida</taxon>
        <taxon>Proteales</taxon>
        <taxon>Nelumbonaceae</taxon>
        <taxon>Nelumbo</taxon>
    </lineage>
</organism>
<feature type="domain" description="U3 small nucleolar RNA-associated protein 20" evidence="2">
    <location>
        <begin position="1769"/>
        <end position="1985"/>
    </location>
</feature>
<dbReference type="GO" id="GO:0005730">
    <property type="term" value="C:nucleolus"/>
    <property type="evidence" value="ECO:0000318"/>
    <property type="project" value="GO_Central"/>
</dbReference>
<dbReference type="InterPro" id="IPR057525">
    <property type="entry name" value="UTP20_C"/>
</dbReference>
<sequence length="2710" mass="308729">MATRSHALAVKSLNKSTGRKRFVFKTFSQRVEEIDINVYRSLDPLKSEPSKGSSFFRDCLVEWRELNTAEDFISFYEEMMPWVQTLPQVLLHKETIMHKLLSRLQIKARLSLEPILRLIAALSRDLLEDFCPFLQRITDCIVSLLKDGAEREPEILEQIFTSWSCIMMYLQKYLVRDVVHVLKITVHLRYYPKDYIQEFMADAISFLLRNAPEKQLKKGIRKIINEVVKRPSDVRKSGVSALLWYTMRGTPSRLHSRAEQVLLLLVNNSIFEIGDKSAQGSDTIVEVVTITFQRLCEELQQELNLIFDCLLVEISDCVIQEQLLHLTRLLSILISTVQFTTGGKVSDYQPMLNLVGLLMRTYIKPSGNGMVEDHSYDLVNKILQFMLCLLDGLHNSNDASAIASISSQWAPIFELRNPCLLNFIKELLGKDPSLAYVFRSHILSALSDMVEASPEEVMYLILIFFERVQVKMQLSDHLHGTSGEVTSKMCNLFQKDICHWVREINDLANGNSLNIQFHESKLALLWGTLSCYPHITGTQAESSLIMDLVNALDQLLRTGADKIAGLPIQTWQSLIGAGLASYHKLILGNTAELAETSNFLRIARQYRSSSHILFSVADFLDSVHGAKYQEHQGHKIYHPELKAEKAIDAVKLFSENLCHSEKDLRLSTLRILCHYELLDAQLSKMDEPPKKKLKTDGSQLCCAELQCHNVVQLLSIESTPLSISTSRKIVVLISRIQMDLSAGRISEAYAPLLLNGVIGIFHNRFGHLWEPTLECLVVLINKYCTLVWDKFVCYLEQCQSKFLTFCSELGSTPPGSSNKSCDLVERFNSFVSPDSDSTPCATVVSLLLQLLQKIPTISESRSRHLIPLFLKFLGYTSNDFESIGSFNSYACKVKEWKGVLKEWLNLLKLMRNPKSLYLSKVIKDILINRLLDENDANIQMQVLGCLLNWKDDFLVPYEQHLINLIISKSLREELATWTLSKESPLVQEQHRMDLIPLVIRILIPKIRKLKTLASRKNPSIHHRRAVLCFLAQMDIDELPLLFTLLLKPLQSNFTGTEGSHNFFWSHRVSMDEFQASGFINFFSLDNTDSSSWKKTYGFLHVIEDILRVFDELHIKPFLNLLMGFVVRVMESCTLRLDSAKSSGSCLVGNFSSTYMDVHDTTSATENPTMSNTTVKQLKELRSLCLKIISFTLNKYESHDFGGEFWDLFFISAKPLIDSFKQGGSSSERPSSLFSCFFAMSKSQALISFLCRDKTVVSSIFSILTVQTATDAVVSYVLGFIENLLNLNNDLDHHEDNAVERVLLPNLEALICSLHCHFHRHNKTARKLVKWPEKRELVIFKLLSKYVKDPSLARKFVDILLPFLAEKARKTEECMEGLQVIQSIVPVLENDISGEILKAISPFLISGGLDVRLSICDLLDCLAMSNPSLVFLARLVRELNAISAMEMGEMDFDTRISAYENISPEFFSTIKDTHALIILSHCVYDMSSEELILRQSASRLLLSFFQFAAQILGSEAQGDEQIYEARGDVDISWTKVSVQRIIEKFFLKHMGTAMCKEVSIQKEWIALLREILLKLPEMRALNSFRSLCSEDAEVDFFNNILHLQKHRRARALSRFRNIFSTGDFPENIIKKIFVPLFFSMLFDVKDGKGEHVRNACLETLACISGHMKWDSYRAFLVRCFKEMTLRPNKQKVLLRLISSVLDQFHFSETCYRQGPKDKASEDSSPGITGMGSSIILHRCTNSSELTEVQLFLQKTILPKIHKLKEILNAESEEVNVTITLVELKLLKLLPLDTMESQLPSIIHHISNFLKNRKVSVRDEARSALAACCKVLGPEYFQFIVKVLRATLKRGYELHVLGYTLNFLLSKCLFNPVMGKLDYCLEELLSIAEDDILGDVAEQKEVEKIASKMKETRKCKSFETLELIAEGIMFKTHALKLLSPVKSHLQKHITPKMKAKFQTMLNHIAAGIESNPSVDSTDLFIFVYGLIEDGSREEDPQGHTISKPAKQCSNELANESDSSGCAIGSESQISYLVTVFALGVLRNRLNNMKLDGKDEKLLSLLDPFVKILGNCLSSKYEDILSAALRCLTPLIRMPLPSLEVQADKIKILLLDIAQKSGIVSSPLMQSCLRLLTVLLRCTRITLSTDQLHMLIQFPLFVDLERNPSFLALSLLRAIVGRNLVAPEIYDLVTKVSELMVTTQIEPIRKKCSQILLQFLLDYRLSEKRLQQHLDFLLSNLSYEHSSGREAVLEMLHAILMKFPKSVVDGQAHTLFLHLVVCLANDNDNKVHSMVGAVIKLLIARTSQNSLHPILEYSLLWYMGKEQHLWCAAAQVLGLLVEVLKKGFQRHINNILPVTRDIFKLALGVVKDKQMDCANEDKIPLWKEAYYSLIMLDKMLLQFPELYLERNLEEIWEAVCNFLLHPHMWVRSISNRLVSSYFATSTENSRLNPEKLNMETFLLMKPSRLFWIAVSLFRQLRAGISDDAASNIITQNLVFATCGVHSLVGQMECMDIHRFWSALQVHEQGYILAAFQMLGARKERTVFASLTSSKYEHDKESSQDLQSLLVSPLLKKMGKMALQMADTQMKIVFNCFRMISAQIGQEDCQKYAIYMLLPLYKVCEGFAGKVITDGIKHLAEEVRESMRGTLGAENFVHVYNQIRKNLKEKRDKRKQEEKLMAVINPVRNAKRKLRLAAKHRAHKKRKIMTMKMGRWRS</sequence>
<dbReference type="STRING" id="4432.A0A1U7ZU01"/>
<protein>
    <submittedName>
        <fullName evidence="5">Small subunit processome component 20 homolog</fullName>
    </submittedName>
</protein>
<accession>A0A1U7ZU01</accession>
<dbReference type="eggNOG" id="KOG1823">
    <property type="taxonomic scope" value="Eukaryota"/>
</dbReference>
<dbReference type="SUPFAM" id="SSF48371">
    <property type="entry name" value="ARM repeat"/>
    <property type="match status" value="3"/>
</dbReference>
<dbReference type="Pfam" id="PF23099">
    <property type="entry name" value="UTP20_C"/>
    <property type="match status" value="1"/>
</dbReference>
<dbReference type="InterPro" id="IPR052575">
    <property type="entry name" value="SSU_processome_comp_20"/>
</dbReference>
<gene>
    <name evidence="5" type="primary">LOC104597815</name>
</gene>
<dbReference type="PANTHER" id="PTHR17695:SF11">
    <property type="entry name" value="SMALL SUBUNIT PROCESSOME COMPONENT 20 HOMOLOG"/>
    <property type="match status" value="1"/>
</dbReference>
<dbReference type="Proteomes" id="UP000189703">
    <property type="component" value="Unplaced"/>
</dbReference>
<dbReference type="InterPro" id="IPR046523">
    <property type="entry name" value="UTP20_dom"/>
</dbReference>
<dbReference type="RefSeq" id="XP_010257842.1">
    <property type="nucleotide sequence ID" value="XM_010259540.2"/>
</dbReference>
<dbReference type="KEGG" id="nnu:104597815"/>
<dbReference type="InterPro" id="IPR011989">
    <property type="entry name" value="ARM-like"/>
</dbReference>
<dbReference type="InterPro" id="IPR011430">
    <property type="entry name" value="UTP20_N"/>
</dbReference>
<feature type="domain" description="U3 small nucleolar RNA-associated protein 20 C-terminal" evidence="3">
    <location>
        <begin position="2586"/>
        <end position="2701"/>
    </location>
</feature>
<evidence type="ECO:0000259" key="2">
    <source>
        <dbReference type="Pfam" id="PF20416"/>
    </source>
</evidence>
<reference evidence="5" key="1">
    <citation type="submission" date="2025-08" db="UniProtKB">
        <authorList>
            <consortium name="RefSeq"/>
        </authorList>
    </citation>
    <scope>IDENTIFICATION</scope>
</reference>
<dbReference type="OrthoDB" id="360653at2759"/>
<dbReference type="FunCoup" id="A0A1U7ZU01">
    <property type="interactions" value="3271"/>
</dbReference>
<dbReference type="Pfam" id="PF07539">
    <property type="entry name" value="UTP20_N"/>
    <property type="match status" value="1"/>
</dbReference>
<dbReference type="GO" id="GO:0032040">
    <property type="term" value="C:small-subunit processome"/>
    <property type="evidence" value="ECO:0000318"/>
    <property type="project" value="GO_Central"/>
</dbReference>
<dbReference type="OMA" id="EGLMAMF"/>
<dbReference type="Pfam" id="PF20416">
    <property type="entry name" value="UTP20"/>
    <property type="match status" value="1"/>
</dbReference>
<dbReference type="GO" id="GO:0030686">
    <property type="term" value="C:90S preribosome"/>
    <property type="evidence" value="ECO:0000318"/>
    <property type="project" value="GO_Central"/>
</dbReference>
<dbReference type="Gene3D" id="1.25.10.10">
    <property type="entry name" value="Leucine-rich Repeat Variant"/>
    <property type="match status" value="2"/>
</dbReference>
<name>A0A1U7ZU01_NELNU</name>
<evidence type="ECO:0000259" key="3">
    <source>
        <dbReference type="Pfam" id="PF23099"/>
    </source>
</evidence>